<reference evidence="1 2" key="1">
    <citation type="journal article" date="2002" name="Proc. Natl. Acad. Sci. U.S.A.">
        <title>The complete genome sequence of Chlorobium tepidum TLS, a photosynthetic, anaerobic, green-sulfur bacterium.</title>
        <authorList>
            <person name="Eisen J.A."/>
            <person name="Nelson K.E."/>
            <person name="Paulsen I.T."/>
            <person name="Heidelberg J.F."/>
            <person name="Wu M."/>
            <person name="Dodson R.J."/>
            <person name="Deboy R."/>
            <person name="Gwinn M.L."/>
            <person name="Nelson W.C."/>
            <person name="Haft D.H."/>
            <person name="Hickey E.K."/>
            <person name="Peterson J.D."/>
            <person name="Durkin A.S."/>
            <person name="Kolonay J.L."/>
            <person name="Yang F."/>
            <person name="Holt I."/>
            <person name="Umayam L.A."/>
            <person name="Mason T."/>
            <person name="Brenner M."/>
            <person name="Shea T.P."/>
            <person name="Parksey D."/>
            <person name="Nierman W.C."/>
            <person name="Feldblyum T.V."/>
            <person name="Hansen C.L."/>
            <person name="Craven M.B."/>
            <person name="Radune D."/>
            <person name="Vamathevan J."/>
            <person name="Khouri H."/>
            <person name="White O."/>
            <person name="Gruber T.M."/>
            <person name="Ketchum K.A."/>
            <person name="Venter J.C."/>
            <person name="Tettelin H."/>
            <person name="Bryant D.A."/>
            <person name="Fraser C.M."/>
        </authorList>
    </citation>
    <scope>NUCLEOTIDE SEQUENCE [LARGE SCALE GENOMIC DNA]</scope>
    <source>
        <strain evidence="2">ATCC 49652 / DSM 12025 / NBRC 103806 / TLS</strain>
    </source>
</reference>
<dbReference type="Proteomes" id="UP000001007">
    <property type="component" value="Chromosome"/>
</dbReference>
<keyword evidence="2" id="KW-1185">Reference proteome</keyword>
<dbReference type="EMBL" id="AE006470">
    <property type="protein sequence ID" value="AAM72927.1"/>
    <property type="molecule type" value="Genomic_DNA"/>
</dbReference>
<protein>
    <submittedName>
        <fullName evidence="1">Uncharacterized protein</fullName>
    </submittedName>
</protein>
<organism evidence="1 2">
    <name type="scientific">Chlorobaculum tepidum (strain ATCC 49652 / DSM 12025 / NBRC 103806 / TLS)</name>
    <name type="common">Chlorobium tepidum</name>
    <dbReference type="NCBI Taxonomy" id="194439"/>
    <lineage>
        <taxon>Bacteria</taxon>
        <taxon>Pseudomonadati</taxon>
        <taxon>Chlorobiota</taxon>
        <taxon>Chlorobiia</taxon>
        <taxon>Chlorobiales</taxon>
        <taxon>Chlorobiaceae</taxon>
        <taxon>Chlorobaculum</taxon>
    </lineage>
</organism>
<name>Q8KBT0_CHLTE</name>
<dbReference type="KEGG" id="cte:CT1703"/>
<evidence type="ECO:0000313" key="1">
    <source>
        <dbReference type="EMBL" id="AAM72927.1"/>
    </source>
</evidence>
<gene>
    <name evidence="1" type="ordered locus">CT1703</name>
</gene>
<dbReference type="EnsemblBacteria" id="AAM72927">
    <property type="protein sequence ID" value="AAM72927"/>
    <property type="gene ID" value="CT1703"/>
</dbReference>
<proteinExistence type="predicted"/>
<evidence type="ECO:0000313" key="2">
    <source>
        <dbReference type="Proteomes" id="UP000001007"/>
    </source>
</evidence>
<accession>Q8KBT0</accession>
<dbReference type="AlphaFoldDB" id="Q8KBT0"/>
<dbReference type="HOGENOM" id="CLU_2057198_0_0_10"/>
<sequence length="119" mass="13159">MQDGHRPGAGYPMRLIACGDGGDNVEFDSGIEFPGRGQAVKRKISDALKARHQRYAANEQQTAEPVEANERRCAVPLRLGDHERELAGCEVVQALRNDHQISRAGFDSFEVKRIQVSEA</sequence>